<dbReference type="VEuPathDB" id="TrichDB:TVAGG3_0059540"/>
<reference evidence="1" key="2">
    <citation type="journal article" date="2007" name="Science">
        <title>Draft genome sequence of the sexually transmitted pathogen Trichomonas vaginalis.</title>
        <authorList>
            <person name="Carlton J.M."/>
            <person name="Hirt R.P."/>
            <person name="Silva J.C."/>
            <person name="Delcher A.L."/>
            <person name="Schatz M."/>
            <person name="Zhao Q."/>
            <person name="Wortman J.R."/>
            <person name="Bidwell S.L."/>
            <person name="Alsmark U.C.M."/>
            <person name="Besteiro S."/>
            <person name="Sicheritz-Ponten T."/>
            <person name="Noel C.J."/>
            <person name="Dacks J.B."/>
            <person name="Foster P.G."/>
            <person name="Simillion C."/>
            <person name="Van de Peer Y."/>
            <person name="Miranda-Saavedra D."/>
            <person name="Barton G.J."/>
            <person name="Westrop G.D."/>
            <person name="Mueller S."/>
            <person name="Dessi D."/>
            <person name="Fiori P.L."/>
            <person name="Ren Q."/>
            <person name="Paulsen I."/>
            <person name="Zhang H."/>
            <person name="Bastida-Corcuera F.D."/>
            <person name="Simoes-Barbosa A."/>
            <person name="Brown M.T."/>
            <person name="Hayes R.D."/>
            <person name="Mukherjee M."/>
            <person name="Okumura C.Y."/>
            <person name="Schneider R."/>
            <person name="Smith A.J."/>
            <person name="Vanacova S."/>
            <person name="Villalvazo M."/>
            <person name="Haas B.J."/>
            <person name="Pertea M."/>
            <person name="Feldblyum T.V."/>
            <person name="Utterback T.R."/>
            <person name="Shu C.L."/>
            <person name="Osoegawa K."/>
            <person name="de Jong P.J."/>
            <person name="Hrdy I."/>
            <person name="Horvathova L."/>
            <person name="Zubacova Z."/>
            <person name="Dolezal P."/>
            <person name="Malik S.B."/>
            <person name="Logsdon J.M. Jr."/>
            <person name="Henze K."/>
            <person name="Gupta A."/>
            <person name="Wang C.C."/>
            <person name="Dunne R.L."/>
            <person name="Upcroft J.A."/>
            <person name="Upcroft P."/>
            <person name="White O."/>
            <person name="Salzberg S.L."/>
            <person name="Tang P."/>
            <person name="Chiu C.-H."/>
            <person name="Lee Y.-S."/>
            <person name="Embley T.M."/>
            <person name="Coombs G.H."/>
            <person name="Mottram J.C."/>
            <person name="Tachezy J."/>
            <person name="Fraser-Liggett C.M."/>
            <person name="Johnson P.J."/>
        </authorList>
    </citation>
    <scope>NUCLEOTIDE SEQUENCE [LARGE SCALE GENOMIC DNA]</scope>
    <source>
        <strain evidence="1">G3</strain>
    </source>
</reference>
<accession>A2DMR2</accession>
<name>A2DMR2_TRIV3</name>
<dbReference type="RefSeq" id="XP_001579269.1">
    <property type="nucleotide sequence ID" value="XM_001579219.1"/>
</dbReference>
<dbReference type="AlphaFoldDB" id="A2DMR2"/>
<keyword evidence="2" id="KW-1185">Reference proteome</keyword>
<sequence>MFYLYRFSELTDEELDFVAKNAMRYILELQKGCYAKLLVYELNNIGLMLGGIILDYAKRHNANEDIIDNIRLLARNFILTFNFECWNPYDPARKSNLFFNTGKIMYYTRNASADLPVRYNIVRRFEDEIEEKFNKQPYFPLRILLCSPKIPNHTKETPLSEL</sequence>
<organism evidence="1 2">
    <name type="scientific">Trichomonas vaginalis (strain ATCC PRA-98 / G3)</name>
    <dbReference type="NCBI Taxonomy" id="412133"/>
    <lineage>
        <taxon>Eukaryota</taxon>
        <taxon>Metamonada</taxon>
        <taxon>Parabasalia</taxon>
        <taxon>Trichomonadida</taxon>
        <taxon>Trichomonadidae</taxon>
        <taxon>Trichomonas</taxon>
    </lineage>
</organism>
<dbReference type="VEuPathDB" id="TrichDB:TVAG_253950"/>
<dbReference type="EMBL" id="DS113220">
    <property type="protein sequence ID" value="EAY18283.1"/>
    <property type="molecule type" value="Genomic_DNA"/>
</dbReference>
<proteinExistence type="predicted"/>
<gene>
    <name evidence="1" type="ORF">TVAG_253950</name>
</gene>
<dbReference type="Proteomes" id="UP000001542">
    <property type="component" value="Unassembled WGS sequence"/>
</dbReference>
<evidence type="ECO:0000313" key="1">
    <source>
        <dbReference type="EMBL" id="EAY18283.1"/>
    </source>
</evidence>
<reference evidence="1" key="1">
    <citation type="submission" date="2006-10" db="EMBL/GenBank/DDBJ databases">
        <authorList>
            <person name="Amadeo P."/>
            <person name="Zhao Q."/>
            <person name="Wortman J."/>
            <person name="Fraser-Liggett C."/>
            <person name="Carlton J."/>
        </authorList>
    </citation>
    <scope>NUCLEOTIDE SEQUENCE</scope>
    <source>
        <strain evidence="1">G3</strain>
    </source>
</reference>
<evidence type="ECO:0000313" key="2">
    <source>
        <dbReference type="Proteomes" id="UP000001542"/>
    </source>
</evidence>
<dbReference type="InParanoid" id="A2DMR2"/>
<dbReference type="KEGG" id="tva:5463789"/>
<protein>
    <submittedName>
        <fullName evidence="1">Uncharacterized protein</fullName>
    </submittedName>
</protein>